<dbReference type="STRING" id="1314674.A0A0D7BK36"/>
<dbReference type="EMBL" id="KN880461">
    <property type="protein sequence ID" value="KIY70898.1"/>
    <property type="molecule type" value="Genomic_DNA"/>
</dbReference>
<dbReference type="AlphaFoldDB" id="A0A0D7BK36"/>
<keyword evidence="2" id="KW-1185">Reference proteome</keyword>
<gene>
    <name evidence="1" type="ORF">CYLTODRAFT_370203</name>
</gene>
<organism evidence="1 2">
    <name type="scientific">Cylindrobasidium torrendii FP15055 ss-10</name>
    <dbReference type="NCBI Taxonomy" id="1314674"/>
    <lineage>
        <taxon>Eukaryota</taxon>
        <taxon>Fungi</taxon>
        <taxon>Dikarya</taxon>
        <taxon>Basidiomycota</taxon>
        <taxon>Agaricomycotina</taxon>
        <taxon>Agaricomycetes</taxon>
        <taxon>Agaricomycetidae</taxon>
        <taxon>Agaricales</taxon>
        <taxon>Marasmiineae</taxon>
        <taxon>Physalacriaceae</taxon>
        <taxon>Cylindrobasidium</taxon>
    </lineage>
</organism>
<sequence>MARNWLAPPDRRELSLIFFSLTVFTLAFNFSNSVRFGASQNALLGRLGFSSSRIIGSDGRRDGSTKDALESLIFGDFPWDNDHVAGHGMDKAHPLDKSNGLSLVVGDHKATWMRPRHVKLGFKRQEANGIMSWGDKMPLTTLKTHKPGYTVLDNVVMHQGTVYIVTNSQEDFPSVDSIVSTRGPAHHDWEIISPIDAHARFGSLGASVHGTSWLVADTTSDNSTFAALQHTYSSLDTSASLPPPQRVIFPHIYAFKGDRIRADVGLHPYTIKAAFPHTNFLFREDWEDFENLDFPYVLERVVVADHRAADENIFTHTPAAGWWAPVRNTMANYFGDAKPKKKVITYLENTDGLKPSAAEHGDLLHALAKLAASQGYEVHVVSADDQETPWKLRMASVVQSSVVLGVAGSHMMDALWMDAQGALVELFPKGSFSRDREVAVRAVGLKYTALDHERVYTAEETLSEPEGSSIQINVNLVVKSVQDVLSR</sequence>
<name>A0A0D7BK36_9AGAR</name>
<protein>
    <recommendedName>
        <fullName evidence="3">Glycosyltransferase family 61 protein</fullName>
    </recommendedName>
</protein>
<accession>A0A0D7BK36</accession>
<evidence type="ECO:0000313" key="1">
    <source>
        <dbReference type="EMBL" id="KIY70898.1"/>
    </source>
</evidence>
<evidence type="ECO:0008006" key="3">
    <source>
        <dbReference type="Google" id="ProtNLM"/>
    </source>
</evidence>
<reference evidence="1 2" key="1">
    <citation type="journal article" date="2015" name="Fungal Genet. Biol.">
        <title>Evolution of novel wood decay mechanisms in Agaricales revealed by the genome sequences of Fistulina hepatica and Cylindrobasidium torrendii.</title>
        <authorList>
            <person name="Floudas D."/>
            <person name="Held B.W."/>
            <person name="Riley R."/>
            <person name="Nagy L.G."/>
            <person name="Koehler G."/>
            <person name="Ransdell A.S."/>
            <person name="Younus H."/>
            <person name="Chow J."/>
            <person name="Chiniquy J."/>
            <person name="Lipzen A."/>
            <person name="Tritt A."/>
            <person name="Sun H."/>
            <person name="Haridas S."/>
            <person name="LaButti K."/>
            <person name="Ohm R.A."/>
            <person name="Kues U."/>
            <person name="Blanchette R.A."/>
            <person name="Grigoriev I.V."/>
            <person name="Minto R.E."/>
            <person name="Hibbett D.S."/>
        </authorList>
    </citation>
    <scope>NUCLEOTIDE SEQUENCE [LARGE SCALE GENOMIC DNA]</scope>
    <source>
        <strain evidence="1 2">FP15055 ss-10</strain>
    </source>
</reference>
<proteinExistence type="predicted"/>
<dbReference type="Proteomes" id="UP000054007">
    <property type="component" value="Unassembled WGS sequence"/>
</dbReference>
<dbReference type="OrthoDB" id="529273at2759"/>
<evidence type="ECO:0000313" key="2">
    <source>
        <dbReference type="Proteomes" id="UP000054007"/>
    </source>
</evidence>